<dbReference type="GO" id="GO:0017004">
    <property type="term" value="P:cytochrome complex assembly"/>
    <property type="evidence" value="ECO:0007669"/>
    <property type="project" value="InterPro"/>
</dbReference>
<keyword evidence="5 6" id="KW-0472">Membrane</keyword>
<protein>
    <submittedName>
        <fullName evidence="8">Cytochrome c-type biogenesis protein</fullName>
    </submittedName>
</protein>
<feature type="transmembrane region" description="Helical" evidence="6">
    <location>
        <begin position="12"/>
        <end position="36"/>
    </location>
</feature>
<dbReference type="AlphaFoldDB" id="A0AAW3TC42"/>
<evidence type="ECO:0000256" key="6">
    <source>
        <dbReference type="SAM" id="Phobius"/>
    </source>
</evidence>
<feature type="transmembrane region" description="Helical" evidence="6">
    <location>
        <begin position="90"/>
        <end position="110"/>
    </location>
</feature>
<evidence type="ECO:0000256" key="5">
    <source>
        <dbReference type="ARBA" id="ARBA00023136"/>
    </source>
</evidence>
<proteinExistence type="inferred from homology"/>
<comment type="similarity">
    <text evidence="2">Belongs to the DsbD family.</text>
</comment>
<dbReference type="PANTHER" id="PTHR31272">
    <property type="entry name" value="CYTOCHROME C-TYPE BIOGENESIS PROTEIN HI_1454-RELATED"/>
    <property type="match status" value="1"/>
</dbReference>
<evidence type="ECO:0000256" key="1">
    <source>
        <dbReference type="ARBA" id="ARBA00004141"/>
    </source>
</evidence>
<dbReference type="Pfam" id="PF02683">
    <property type="entry name" value="DsbD_TM"/>
    <property type="match status" value="1"/>
</dbReference>
<dbReference type="InterPro" id="IPR051790">
    <property type="entry name" value="Cytochrome_c-biogenesis_DsbD"/>
</dbReference>
<dbReference type="Proteomes" id="UP000590225">
    <property type="component" value="Unassembled WGS sequence"/>
</dbReference>
<evidence type="ECO:0000259" key="7">
    <source>
        <dbReference type="Pfam" id="PF02683"/>
    </source>
</evidence>
<comment type="subcellular location">
    <subcellularLocation>
        <location evidence="1">Membrane</location>
        <topology evidence="1">Multi-pass membrane protein</topology>
    </subcellularLocation>
</comment>
<comment type="caution">
    <text evidence="8">The sequence shown here is derived from an EMBL/GenBank/DDBJ whole genome shotgun (WGS) entry which is preliminary data.</text>
</comment>
<dbReference type="PANTHER" id="PTHR31272:SF4">
    <property type="entry name" value="CYTOCHROME C-TYPE BIOGENESIS PROTEIN HI_1454-RELATED"/>
    <property type="match status" value="1"/>
</dbReference>
<feature type="transmembrane region" description="Helical" evidence="6">
    <location>
        <begin position="203"/>
        <end position="227"/>
    </location>
</feature>
<feature type="domain" description="Cytochrome C biogenesis protein transmembrane" evidence="7">
    <location>
        <begin position="14"/>
        <end position="221"/>
    </location>
</feature>
<gene>
    <name evidence="8" type="ORF">FHW23_003478</name>
</gene>
<dbReference type="InterPro" id="IPR003834">
    <property type="entry name" value="Cyt_c_assmbl_TM_dom"/>
</dbReference>
<organism evidence="8 9">
    <name type="scientific">Curtobacterium pusillum</name>
    <dbReference type="NCBI Taxonomy" id="69373"/>
    <lineage>
        <taxon>Bacteria</taxon>
        <taxon>Bacillati</taxon>
        <taxon>Actinomycetota</taxon>
        <taxon>Actinomycetes</taxon>
        <taxon>Micrococcales</taxon>
        <taxon>Microbacteriaceae</taxon>
        <taxon>Curtobacterium</taxon>
    </lineage>
</organism>
<dbReference type="EMBL" id="JACGXP010000009">
    <property type="protein sequence ID" value="MBA8992190.1"/>
    <property type="molecule type" value="Genomic_DNA"/>
</dbReference>
<dbReference type="GO" id="GO:0016020">
    <property type="term" value="C:membrane"/>
    <property type="evidence" value="ECO:0007669"/>
    <property type="project" value="UniProtKB-SubCell"/>
</dbReference>
<feature type="transmembrane region" description="Helical" evidence="6">
    <location>
        <begin position="56"/>
        <end position="84"/>
    </location>
</feature>
<evidence type="ECO:0000256" key="2">
    <source>
        <dbReference type="ARBA" id="ARBA00006143"/>
    </source>
</evidence>
<accession>A0AAW3TC42</accession>
<reference evidence="8 9" key="1">
    <citation type="submission" date="2020-07" db="EMBL/GenBank/DDBJ databases">
        <title>Above-ground endophytic microbial communities from plants in different locations in the United States.</title>
        <authorList>
            <person name="Frank C."/>
        </authorList>
    </citation>
    <scope>NUCLEOTIDE SEQUENCE [LARGE SCALE GENOMIC DNA]</scope>
    <source>
        <strain evidence="8 9">WPL5_2</strain>
    </source>
</reference>
<keyword evidence="4 6" id="KW-1133">Transmembrane helix</keyword>
<feature type="transmembrane region" description="Helical" evidence="6">
    <location>
        <begin position="169"/>
        <end position="191"/>
    </location>
</feature>
<name>A0AAW3TC42_9MICO</name>
<evidence type="ECO:0000313" key="9">
    <source>
        <dbReference type="Proteomes" id="UP000590225"/>
    </source>
</evidence>
<evidence type="ECO:0000256" key="4">
    <source>
        <dbReference type="ARBA" id="ARBA00022989"/>
    </source>
</evidence>
<evidence type="ECO:0000313" key="8">
    <source>
        <dbReference type="EMBL" id="MBA8992190.1"/>
    </source>
</evidence>
<evidence type="ECO:0000256" key="3">
    <source>
        <dbReference type="ARBA" id="ARBA00022692"/>
    </source>
</evidence>
<keyword evidence="3 6" id="KW-0812">Transmembrane</keyword>
<dbReference type="RefSeq" id="WP_246328689.1">
    <property type="nucleotide sequence ID" value="NZ_BAAAWQ010000001.1"/>
</dbReference>
<sequence length="242" mass="25122">MTLQETVFSGQMLAAVPIAMLAGLISFASPCVLPLVPGYLGYVSSSATAVTTRRTLAGATLFVVGFGLVFIAYGAAFGAAGAWLVRWQDLVIRLLGVVVIIMGAAFIGLFRPLQQTVRTAWRPRPGLLGAPLLGATFGLGWTPCFGPTLATITALSLDSGTGLRGAALGLAYCLGLGIPFIIIAAGFGWASRTVKYLRNHIRAVNLLGGCILIATGIAMLTGMWSLIMTILQGVVANTPVVL</sequence>
<feature type="transmembrane region" description="Helical" evidence="6">
    <location>
        <begin position="131"/>
        <end position="157"/>
    </location>
</feature>